<feature type="domain" description="Methyl-accepting transducer" evidence="13">
    <location>
        <begin position="288"/>
        <end position="517"/>
    </location>
</feature>
<keyword evidence="5" id="KW-0997">Cell inner membrane</keyword>
<dbReference type="GO" id="GO:0004888">
    <property type="term" value="F:transmembrane signaling receptor activity"/>
    <property type="evidence" value="ECO:0007669"/>
    <property type="project" value="InterPro"/>
</dbReference>
<dbReference type="PRINTS" id="PR00260">
    <property type="entry name" value="CHEMTRNSDUCR"/>
</dbReference>
<gene>
    <name evidence="15" type="ORF">B1H58_15060</name>
</gene>
<dbReference type="InterPro" id="IPR004089">
    <property type="entry name" value="MCPsignal_dom"/>
</dbReference>
<keyword evidence="4" id="KW-0145">Chemotaxis</keyword>
<sequence length="532" mass="58718">MERIMSLLSVLPLRLVRPLRFRLPEFLFSLSAAFWLFLGLFCLLQCTSVLILTRSVSHTHTSVEIAQQLHQRQALLENARVALLTASDNSHRAGIWFMQDKETGSVDSWKPLAASAAEALTQAQEAFTRYGAPSDSPLAQSFHQLASGLQEQLKSLNDNSIDGFFMVPMEAFQQQFSEAWHATQAQADRQASATNQITLRSLTDSRNLLLFFSLLLLAMLVVAGGLLLRGVLQPLTQATIELKHIATGNLTQPLSESGRQSHEMQRLWQAMRQMQQGLQHIVSEINGIADAVMQSAEGIVQHSDTLNNSNQQQSSAFAHISARLTRMAEEVESSSRFTQHATRQVQHTDTLTQRCGEMVSQVDTHMRDIVLASGEISGIVSLLEGLSLQTRMLALNAAIESAHAGAYGRGFSIVAKEIGLLSNQSSHSTREIDRRIQHTHQHISTGSERVQALEALYDQIRKEVSGVVVLLAELEQNATAQSERVGKIAAEISRMAQQVEQNEALSQQSASASQILIEQAQRLSASVRQFSL</sequence>
<dbReference type="Pfam" id="PF00015">
    <property type="entry name" value="MCPsignal"/>
    <property type="match status" value="1"/>
</dbReference>
<dbReference type="PROSITE" id="PS50111">
    <property type="entry name" value="CHEMOTAXIS_TRANSDUC_2"/>
    <property type="match status" value="1"/>
</dbReference>
<dbReference type="SUPFAM" id="SSF47170">
    <property type="entry name" value="Aspartate receptor, ligand-binding domain"/>
    <property type="match status" value="1"/>
</dbReference>
<dbReference type="PANTHER" id="PTHR43531">
    <property type="entry name" value="PROTEIN ICFG"/>
    <property type="match status" value="1"/>
</dbReference>
<dbReference type="InterPro" id="IPR004090">
    <property type="entry name" value="Chemotax_Me-accpt_rcpt"/>
</dbReference>
<evidence type="ECO:0000313" key="15">
    <source>
        <dbReference type="EMBL" id="ARJ43217.1"/>
    </source>
</evidence>
<dbReference type="GO" id="GO:0007165">
    <property type="term" value="P:signal transduction"/>
    <property type="evidence" value="ECO:0007669"/>
    <property type="project" value="UniProtKB-KW"/>
</dbReference>
<dbReference type="SMART" id="SM00283">
    <property type="entry name" value="MA"/>
    <property type="match status" value="1"/>
</dbReference>
<accession>A0A1W6B816</accession>
<keyword evidence="9 11" id="KW-0807">Transducer</keyword>
<feature type="transmembrane region" description="Helical" evidence="12">
    <location>
        <begin position="28"/>
        <end position="52"/>
    </location>
</feature>
<dbReference type="SMART" id="SM00304">
    <property type="entry name" value="HAMP"/>
    <property type="match status" value="1"/>
</dbReference>
<evidence type="ECO:0000256" key="2">
    <source>
        <dbReference type="ARBA" id="ARBA00022475"/>
    </source>
</evidence>
<keyword evidence="16" id="KW-1185">Reference proteome</keyword>
<evidence type="ECO:0000256" key="11">
    <source>
        <dbReference type="PROSITE-ProRule" id="PRU00284"/>
    </source>
</evidence>
<evidence type="ECO:0000256" key="8">
    <source>
        <dbReference type="ARBA" id="ARBA00023136"/>
    </source>
</evidence>
<keyword evidence="8 12" id="KW-0472">Membrane</keyword>
<keyword evidence="15" id="KW-0675">Receptor</keyword>
<keyword evidence="7 12" id="KW-1133">Transmembrane helix</keyword>
<evidence type="ECO:0000313" key="16">
    <source>
        <dbReference type="Proteomes" id="UP000192900"/>
    </source>
</evidence>
<dbReference type="CDD" id="cd19407">
    <property type="entry name" value="Tar_Tsr_sensor"/>
    <property type="match status" value="1"/>
</dbReference>
<dbReference type="InterPro" id="IPR051310">
    <property type="entry name" value="MCP_chemotaxis"/>
</dbReference>
<evidence type="ECO:0000256" key="9">
    <source>
        <dbReference type="ARBA" id="ARBA00023224"/>
    </source>
</evidence>
<evidence type="ECO:0000256" key="12">
    <source>
        <dbReference type="SAM" id="Phobius"/>
    </source>
</evidence>
<comment type="subcellular location">
    <subcellularLocation>
        <location evidence="1">Cell inner membrane</location>
        <topology evidence="1">Multi-pass membrane protein</topology>
    </subcellularLocation>
</comment>
<evidence type="ECO:0000256" key="7">
    <source>
        <dbReference type="ARBA" id="ARBA00022989"/>
    </source>
</evidence>
<reference evidence="15 16" key="1">
    <citation type="submission" date="2017-02" db="EMBL/GenBank/DDBJ databases">
        <title>Complete genome sequence of the drought resistance-promoting endophyte Pantoea alhagi LTYR-11Z.</title>
        <authorList>
            <person name="Zhang L."/>
        </authorList>
    </citation>
    <scope>NUCLEOTIDE SEQUENCE [LARGE SCALE GENOMIC DNA]</scope>
    <source>
        <strain evidence="15 16">LTYR-11Z</strain>
    </source>
</reference>
<dbReference type="STRING" id="1891675.B1H58_15060"/>
<dbReference type="GO" id="GO:0006935">
    <property type="term" value="P:chemotaxis"/>
    <property type="evidence" value="ECO:0007669"/>
    <property type="project" value="UniProtKB-KW"/>
</dbReference>
<dbReference type="PANTHER" id="PTHR43531:SF14">
    <property type="entry name" value="METHYL-ACCEPTING CHEMOTAXIS PROTEIN I-RELATED"/>
    <property type="match status" value="1"/>
</dbReference>
<dbReference type="InterPro" id="IPR035440">
    <property type="entry name" value="4HB_MCP_dom_sf"/>
</dbReference>
<feature type="domain" description="HAMP" evidence="14">
    <location>
        <begin position="229"/>
        <end position="283"/>
    </location>
</feature>
<keyword evidence="3" id="KW-0488">Methylation</keyword>
<dbReference type="KEGG" id="palh:B1H58_15060"/>
<evidence type="ECO:0000256" key="6">
    <source>
        <dbReference type="ARBA" id="ARBA00022692"/>
    </source>
</evidence>
<dbReference type="Proteomes" id="UP000192900">
    <property type="component" value="Chromosome"/>
</dbReference>
<dbReference type="SMART" id="SM00319">
    <property type="entry name" value="TarH"/>
    <property type="match status" value="1"/>
</dbReference>
<feature type="transmembrane region" description="Helical" evidence="12">
    <location>
        <begin position="208"/>
        <end position="228"/>
    </location>
</feature>
<evidence type="ECO:0000256" key="10">
    <source>
        <dbReference type="ARBA" id="ARBA00029447"/>
    </source>
</evidence>
<organism evidence="15 16">
    <name type="scientific">Pantoea alhagi</name>
    <dbReference type="NCBI Taxonomy" id="1891675"/>
    <lineage>
        <taxon>Bacteria</taxon>
        <taxon>Pseudomonadati</taxon>
        <taxon>Pseudomonadota</taxon>
        <taxon>Gammaproteobacteria</taxon>
        <taxon>Enterobacterales</taxon>
        <taxon>Erwiniaceae</taxon>
        <taxon>Pantoea</taxon>
    </lineage>
</organism>
<dbReference type="Gene3D" id="1.10.287.950">
    <property type="entry name" value="Methyl-accepting chemotaxis protein"/>
    <property type="match status" value="1"/>
</dbReference>
<protein>
    <submittedName>
        <fullName evidence="15">Chemoreceptor</fullName>
    </submittedName>
</protein>
<dbReference type="GO" id="GO:0005886">
    <property type="term" value="C:plasma membrane"/>
    <property type="evidence" value="ECO:0007669"/>
    <property type="project" value="UniProtKB-SubCell"/>
</dbReference>
<evidence type="ECO:0000256" key="5">
    <source>
        <dbReference type="ARBA" id="ARBA00022519"/>
    </source>
</evidence>
<dbReference type="InterPro" id="IPR003660">
    <property type="entry name" value="HAMP_dom"/>
</dbReference>
<dbReference type="Pfam" id="PF02203">
    <property type="entry name" value="TarH"/>
    <property type="match status" value="1"/>
</dbReference>
<keyword evidence="2" id="KW-1003">Cell membrane</keyword>
<dbReference type="InterPro" id="IPR003122">
    <property type="entry name" value="Tar_rcpt_lig-bd"/>
</dbReference>
<evidence type="ECO:0000256" key="4">
    <source>
        <dbReference type="ARBA" id="ARBA00022500"/>
    </source>
</evidence>
<evidence type="ECO:0000256" key="1">
    <source>
        <dbReference type="ARBA" id="ARBA00004429"/>
    </source>
</evidence>
<dbReference type="Gene3D" id="1.20.120.30">
    <property type="entry name" value="Aspartate receptor, ligand-binding domain"/>
    <property type="match status" value="1"/>
</dbReference>
<evidence type="ECO:0000256" key="3">
    <source>
        <dbReference type="ARBA" id="ARBA00022481"/>
    </source>
</evidence>
<dbReference type="EMBL" id="CP019706">
    <property type="protein sequence ID" value="ARJ43217.1"/>
    <property type="molecule type" value="Genomic_DNA"/>
</dbReference>
<comment type="similarity">
    <text evidence="10">Belongs to the methyl-accepting chemotaxis (MCP) protein family.</text>
</comment>
<name>A0A1W6B816_9GAMM</name>
<dbReference type="AlphaFoldDB" id="A0A1W6B816"/>
<dbReference type="SUPFAM" id="SSF58104">
    <property type="entry name" value="Methyl-accepting chemotaxis protein (MCP) signaling domain"/>
    <property type="match status" value="1"/>
</dbReference>
<keyword evidence="6 12" id="KW-0812">Transmembrane</keyword>
<evidence type="ECO:0000259" key="13">
    <source>
        <dbReference type="PROSITE" id="PS50111"/>
    </source>
</evidence>
<evidence type="ECO:0000259" key="14">
    <source>
        <dbReference type="PROSITE" id="PS50885"/>
    </source>
</evidence>
<dbReference type="PROSITE" id="PS50885">
    <property type="entry name" value="HAMP"/>
    <property type="match status" value="1"/>
</dbReference>
<proteinExistence type="inferred from homology"/>